<proteinExistence type="predicted"/>
<accession>A0A0A9CFR4</accession>
<reference evidence="1" key="2">
    <citation type="journal article" date="2015" name="Data Brief">
        <title>Shoot transcriptome of the giant reed, Arundo donax.</title>
        <authorList>
            <person name="Barrero R.A."/>
            <person name="Guerrero F.D."/>
            <person name="Moolhuijzen P."/>
            <person name="Goolsby J.A."/>
            <person name="Tidwell J."/>
            <person name="Bellgard S.E."/>
            <person name="Bellgard M.I."/>
        </authorList>
    </citation>
    <scope>NUCLEOTIDE SEQUENCE</scope>
    <source>
        <tissue evidence="1">Shoot tissue taken approximately 20 cm above the soil surface</tissue>
    </source>
</reference>
<protein>
    <submittedName>
        <fullName evidence="1">Uncharacterized protein</fullName>
    </submittedName>
</protein>
<evidence type="ECO:0000313" key="1">
    <source>
        <dbReference type="EMBL" id="JAD72220.1"/>
    </source>
</evidence>
<dbReference type="AlphaFoldDB" id="A0A0A9CFR4"/>
<reference evidence="1" key="1">
    <citation type="submission" date="2014-09" db="EMBL/GenBank/DDBJ databases">
        <authorList>
            <person name="Magalhaes I.L.F."/>
            <person name="Oliveira U."/>
            <person name="Santos F.R."/>
            <person name="Vidigal T.H.D.A."/>
            <person name="Brescovit A.D."/>
            <person name="Santos A.J."/>
        </authorList>
    </citation>
    <scope>NUCLEOTIDE SEQUENCE</scope>
    <source>
        <tissue evidence="1">Shoot tissue taken approximately 20 cm above the soil surface</tissue>
    </source>
</reference>
<name>A0A0A9CFR4_ARUDO</name>
<dbReference type="EMBL" id="GBRH01225675">
    <property type="protein sequence ID" value="JAD72220.1"/>
    <property type="molecule type" value="Transcribed_RNA"/>
</dbReference>
<sequence length="37" mass="4317">MHPDCTYEQIRVLNETKSLFGISSNSLHAREWRPNDA</sequence>
<organism evidence="1">
    <name type="scientific">Arundo donax</name>
    <name type="common">Giant reed</name>
    <name type="synonym">Donax arundinaceus</name>
    <dbReference type="NCBI Taxonomy" id="35708"/>
    <lineage>
        <taxon>Eukaryota</taxon>
        <taxon>Viridiplantae</taxon>
        <taxon>Streptophyta</taxon>
        <taxon>Embryophyta</taxon>
        <taxon>Tracheophyta</taxon>
        <taxon>Spermatophyta</taxon>
        <taxon>Magnoliopsida</taxon>
        <taxon>Liliopsida</taxon>
        <taxon>Poales</taxon>
        <taxon>Poaceae</taxon>
        <taxon>PACMAD clade</taxon>
        <taxon>Arundinoideae</taxon>
        <taxon>Arundineae</taxon>
        <taxon>Arundo</taxon>
    </lineage>
</organism>